<keyword evidence="1" id="KW-0597">Phosphoprotein</keyword>
<dbReference type="InterPro" id="IPR036061">
    <property type="entry name" value="CheW-like_dom_sf"/>
</dbReference>
<dbReference type="OrthoDB" id="9806105at2"/>
<dbReference type="InterPro" id="IPR011006">
    <property type="entry name" value="CheY-like_superfamily"/>
</dbReference>
<dbReference type="RefSeq" id="WP_036781011.1">
    <property type="nucleotide sequence ID" value="NZ_AVBG01000003.1"/>
</dbReference>
<dbReference type="SMART" id="SM00448">
    <property type="entry name" value="REC"/>
    <property type="match status" value="1"/>
</dbReference>
<dbReference type="AlphaFoldDB" id="A0A0A2UZW5"/>
<evidence type="ECO:0000313" key="5">
    <source>
        <dbReference type="Proteomes" id="UP000030153"/>
    </source>
</evidence>
<organism evidence="4 5">
    <name type="scientific">Pontibacillus chungwhensis BH030062</name>
    <dbReference type="NCBI Taxonomy" id="1385513"/>
    <lineage>
        <taxon>Bacteria</taxon>
        <taxon>Bacillati</taxon>
        <taxon>Bacillota</taxon>
        <taxon>Bacilli</taxon>
        <taxon>Bacillales</taxon>
        <taxon>Bacillaceae</taxon>
        <taxon>Pontibacillus</taxon>
    </lineage>
</organism>
<dbReference type="PANTHER" id="PTHR47233">
    <property type="entry name" value="CHEMOTAXIS PROTEIN CHEV"/>
    <property type="match status" value="1"/>
</dbReference>
<reference evidence="4 5" key="1">
    <citation type="submission" date="2013-08" db="EMBL/GenBank/DDBJ databases">
        <title>Genome of Pontibacillus chungwhensis.</title>
        <authorList>
            <person name="Wang Q."/>
            <person name="Wang G."/>
        </authorList>
    </citation>
    <scope>NUCLEOTIDE SEQUENCE [LARGE SCALE GENOMIC DNA]</scope>
    <source>
        <strain evidence="4 5">BH030062</strain>
    </source>
</reference>
<evidence type="ECO:0000259" key="3">
    <source>
        <dbReference type="PROSITE" id="PS50851"/>
    </source>
</evidence>
<proteinExistence type="predicted"/>
<dbReference type="eggNOG" id="COG0784">
    <property type="taxonomic scope" value="Bacteria"/>
</dbReference>
<dbReference type="STRING" id="1385513.N780_00465"/>
<dbReference type="Gene3D" id="2.30.30.40">
    <property type="entry name" value="SH3 Domains"/>
    <property type="match status" value="1"/>
</dbReference>
<feature type="domain" description="Response regulatory" evidence="2">
    <location>
        <begin position="176"/>
        <end position="302"/>
    </location>
</feature>
<evidence type="ECO:0000313" key="4">
    <source>
        <dbReference type="EMBL" id="KGP92101.1"/>
    </source>
</evidence>
<dbReference type="Gene3D" id="3.40.50.2300">
    <property type="match status" value="1"/>
</dbReference>
<dbReference type="eggNOG" id="COG0835">
    <property type="taxonomic scope" value="Bacteria"/>
</dbReference>
<keyword evidence="5" id="KW-1185">Reference proteome</keyword>
<dbReference type="SUPFAM" id="SSF52172">
    <property type="entry name" value="CheY-like"/>
    <property type="match status" value="1"/>
</dbReference>
<feature type="domain" description="CheW-like" evidence="3">
    <location>
        <begin position="16"/>
        <end position="155"/>
    </location>
</feature>
<accession>A0A0A2UZW5</accession>
<name>A0A0A2UZW5_9BACI</name>
<comment type="caution">
    <text evidence="4">The sequence shown here is derived from an EMBL/GenBank/DDBJ whole genome shotgun (WGS) entry which is preliminary data.</text>
</comment>
<dbReference type="InterPro" id="IPR002545">
    <property type="entry name" value="CheW-lke_dom"/>
</dbReference>
<dbReference type="InterPro" id="IPR001789">
    <property type="entry name" value="Sig_transdc_resp-reg_receiver"/>
</dbReference>
<dbReference type="GO" id="GO:0006935">
    <property type="term" value="P:chemotaxis"/>
    <property type="evidence" value="ECO:0007669"/>
    <property type="project" value="InterPro"/>
</dbReference>
<gene>
    <name evidence="4" type="ORF">N780_00465</name>
</gene>
<dbReference type="GO" id="GO:0000160">
    <property type="term" value="P:phosphorelay signal transduction system"/>
    <property type="evidence" value="ECO:0007669"/>
    <property type="project" value="InterPro"/>
</dbReference>
<dbReference type="SUPFAM" id="SSF50341">
    <property type="entry name" value="CheW-like"/>
    <property type="match status" value="1"/>
</dbReference>
<dbReference type="PROSITE" id="PS50851">
    <property type="entry name" value="CHEW"/>
    <property type="match status" value="1"/>
</dbReference>
<dbReference type="PROSITE" id="PS50110">
    <property type="entry name" value="RESPONSE_REGULATORY"/>
    <property type="match status" value="1"/>
</dbReference>
<protein>
    <submittedName>
        <fullName evidence="4">Chemotaxis protein CheV</fullName>
    </submittedName>
</protein>
<sequence>MDSYDNGILLESGTNELEVVEFGIGQNKFGINVIKVKEILNPIQVTKIPHAHHSVEGIIEIRGEVVPVVDVAHALGFPESDQPELDKFILAEFNKTKIVFHVHTVTQIHRISWENIEKPGKMYQGLETQITGVIKRESEMLLMLDFEKMVADINPESSINIDQMKTLGVRERSQKRILIAEDSAMLRGMLEETLGEAGYENVHLFEDGKEAVDHLYSVINEGKAVEDEYQLIITDIEMPRMDGHHFTKQVKEDPSLQHIPVIIFSSLITDDLRHKGEMVGANDQISKPEIVELVKKIDQLIL</sequence>
<dbReference type="Pfam" id="PF00072">
    <property type="entry name" value="Response_reg"/>
    <property type="match status" value="1"/>
</dbReference>
<evidence type="ECO:0000259" key="2">
    <source>
        <dbReference type="PROSITE" id="PS50110"/>
    </source>
</evidence>
<dbReference type="EMBL" id="AVBG01000003">
    <property type="protein sequence ID" value="KGP92101.1"/>
    <property type="molecule type" value="Genomic_DNA"/>
</dbReference>
<dbReference type="PIRSF" id="PIRSF002867">
    <property type="entry name" value="CheV"/>
    <property type="match status" value="1"/>
</dbReference>
<feature type="modified residue" description="4-aspartylphosphate" evidence="1">
    <location>
        <position position="235"/>
    </location>
</feature>
<dbReference type="Proteomes" id="UP000030153">
    <property type="component" value="Unassembled WGS sequence"/>
</dbReference>
<evidence type="ECO:0000256" key="1">
    <source>
        <dbReference type="PROSITE-ProRule" id="PRU00169"/>
    </source>
</evidence>
<dbReference type="Pfam" id="PF01584">
    <property type="entry name" value="CheW"/>
    <property type="match status" value="1"/>
</dbReference>
<dbReference type="Gene3D" id="2.40.50.180">
    <property type="entry name" value="CheA-289, Domain 4"/>
    <property type="match status" value="1"/>
</dbReference>
<dbReference type="InterPro" id="IPR024181">
    <property type="entry name" value="Chemotax_regulator_CheV"/>
</dbReference>
<dbReference type="PANTHER" id="PTHR47233:SF3">
    <property type="entry name" value="CHEMOTAXIS PROTEIN CHEV"/>
    <property type="match status" value="1"/>
</dbReference>
<dbReference type="SMART" id="SM00260">
    <property type="entry name" value="CheW"/>
    <property type="match status" value="1"/>
</dbReference>